<reference evidence="1" key="1">
    <citation type="submission" date="2020-08" db="EMBL/GenBank/DDBJ databases">
        <title>Genome public.</title>
        <authorList>
            <person name="Liu C."/>
            <person name="Sun Q."/>
        </authorList>
    </citation>
    <scope>NUCLEOTIDE SEQUENCE</scope>
    <source>
        <strain evidence="1">NSJ-15</strain>
    </source>
</reference>
<keyword evidence="1" id="KW-0489">Methyltransferase</keyword>
<gene>
    <name evidence="1" type="ORF">H8702_05135</name>
</gene>
<dbReference type="EMBL" id="JACRTL010000002">
    <property type="protein sequence ID" value="MBC8610504.1"/>
    <property type="molecule type" value="Genomic_DNA"/>
</dbReference>
<protein>
    <submittedName>
        <fullName evidence="1">SAM-dependent methyltransferase</fullName>
    </submittedName>
</protein>
<dbReference type="Gene3D" id="3.40.50.150">
    <property type="entry name" value="Vaccinia Virus protein VP39"/>
    <property type="match status" value="1"/>
</dbReference>
<keyword evidence="1" id="KW-0808">Transferase</keyword>
<dbReference type="InterPro" id="IPR029063">
    <property type="entry name" value="SAM-dependent_MTases_sf"/>
</dbReference>
<proteinExistence type="predicted"/>
<dbReference type="Pfam" id="PF12847">
    <property type="entry name" value="Methyltransf_18"/>
    <property type="match status" value="1"/>
</dbReference>
<evidence type="ECO:0000313" key="2">
    <source>
        <dbReference type="Proteomes" id="UP000632659"/>
    </source>
</evidence>
<dbReference type="PANTHER" id="PTHR38451">
    <property type="entry name" value="TRNA (ADENINE(22)-N(1))-METHYLTRANSFERASE"/>
    <property type="match status" value="1"/>
</dbReference>
<dbReference type="Proteomes" id="UP000632659">
    <property type="component" value="Unassembled WGS sequence"/>
</dbReference>
<dbReference type="SUPFAM" id="SSF53335">
    <property type="entry name" value="S-adenosyl-L-methionine-dependent methyltransferases"/>
    <property type="match status" value="1"/>
</dbReference>
<comment type="caution">
    <text evidence="1">The sequence shown here is derived from an EMBL/GenBank/DDBJ whole genome shotgun (WGS) entry which is preliminary data.</text>
</comment>
<dbReference type="AlphaFoldDB" id="A0A8J6P0N5"/>
<dbReference type="PIRSF" id="PIRSF018637">
    <property type="entry name" value="TrmK"/>
    <property type="match status" value="1"/>
</dbReference>
<sequence>MLDLRLAACARFIRPGHKVCDIGTDHAYLPCFLVKNQITRQVIAADVNEKPLSCARAHIREQGFSEQIRTLLSDGLSGIRAEEADDIVIAGMGGELIARIILSCPWAKDPQKHFILQPMTQADFLRHTLARHGFSILKEEPVAENGHFYSVFLCQWTGEAQELDELSALVGKVPQSSSPHRDAYLSFQADRMERIADGLSRSQKQNELAEHYRTLAADIRKLLPKPGKDDIL</sequence>
<dbReference type="PANTHER" id="PTHR38451:SF1">
    <property type="entry name" value="TRNA (ADENINE(22)-N(1))-METHYLTRANSFERASE"/>
    <property type="match status" value="1"/>
</dbReference>
<dbReference type="GO" id="GO:0032259">
    <property type="term" value="P:methylation"/>
    <property type="evidence" value="ECO:0007669"/>
    <property type="project" value="UniProtKB-KW"/>
</dbReference>
<evidence type="ECO:0000313" key="1">
    <source>
        <dbReference type="EMBL" id="MBC8610504.1"/>
    </source>
</evidence>
<name>A0A8J6P0N5_9FIRM</name>
<organism evidence="1 2">
    <name type="scientific">Massiliimalia timonensis</name>
    <dbReference type="NCBI Taxonomy" id="1987501"/>
    <lineage>
        <taxon>Bacteria</taxon>
        <taxon>Bacillati</taxon>
        <taxon>Bacillota</taxon>
        <taxon>Clostridia</taxon>
        <taxon>Eubacteriales</taxon>
        <taxon>Oscillospiraceae</taxon>
        <taxon>Massiliimalia</taxon>
    </lineage>
</organism>
<dbReference type="InterPro" id="IPR006901">
    <property type="entry name" value="TrmK"/>
</dbReference>
<dbReference type="RefSeq" id="WP_187536338.1">
    <property type="nucleotide sequence ID" value="NZ_JACRTL010000002.1"/>
</dbReference>
<dbReference type="GO" id="GO:0160105">
    <property type="term" value="F:tRNA (adenine(22)-N1)-methyltransferase activity"/>
    <property type="evidence" value="ECO:0007669"/>
    <property type="project" value="InterPro"/>
</dbReference>
<keyword evidence="2" id="KW-1185">Reference proteome</keyword>
<accession>A0A8J6P0N5</accession>